<organism evidence="3 4">
    <name type="scientific">Oxytricha trifallax</name>
    <dbReference type="NCBI Taxonomy" id="1172189"/>
    <lineage>
        <taxon>Eukaryota</taxon>
        <taxon>Sar</taxon>
        <taxon>Alveolata</taxon>
        <taxon>Ciliophora</taxon>
        <taxon>Intramacronucleata</taxon>
        <taxon>Spirotrichea</taxon>
        <taxon>Stichotrichia</taxon>
        <taxon>Sporadotrichida</taxon>
        <taxon>Oxytrichidae</taxon>
        <taxon>Oxytrichinae</taxon>
        <taxon>Oxytricha</taxon>
    </lineage>
</organism>
<evidence type="ECO:0000313" key="3">
    <source>
        <dbReference type="EMBL" id="KEJ82391.1"/>
    </source>
</evidence>
<feature type="region of interest" description="Disordered" evidence="2">
    <location>
        <begin position="217"/>
        <end position="254"/>
    </location>
</feature>
<keyword evidence="1" id="KW-0175">Coiled coil</keyword>
<evidence type="ECO:0000256" key="1">
    <source>
        <dbReference type="SAM" id="Coils"/>
    </source>
</evidence>
<dbReference type="Proteomes" id="UP000053232">
    <property type="component" value="Unassembled WGS sequence"/>
</dbReference>
<dbReference type="EMBL" id="ARYC01023671">
    <property type="protein sequence ID" value="KEJ82391.1"/>
    <property type="molecule type" value="Genomic_DNA"/>
</dbReference>
<protein>
    <submittedName>
        <fullName evidence="3">Uncharacterized protein</fullName>
    </submittedName>
</protein>
<feature type="coiled-coil region" evidence="1">
    <location>
        <begin position="35"/>
        <end position="62"/>
    </location>
</feature>
<evidence type="ECO:0000256" key="2">
    <source>
        <dbReference type="SAM" id="MobiDB-lite"/>
    </source>
</evidence>
<sequence>METRFAQIEQEQTKTNIIYMNQINKNEIQFRKNELALKELCRKEFEREKQQAQQNIDKDLTLDVNKDDTLQQKPQKGSTVEGVQQLLIIENNQNYIQNATSSQNHTKLPILDTNNLQYNTKKTHQDPFQSNWSESKPAIVDSHTNTHQTQDRSNLRGLPVGSIHQRMQHQPSPYQDKVSSVKDGSKQRAQWIQQDNLKILASSQNFNSTYLVNQKQQRRTVYTKPSNSILNSSNNQKPSQRNLTSTNPPNRQQQ</sequence>
<dbReference type="AlphaFoldDB" id="A0A073HYT6"/>
<keyword evidence="4" id="KW-1185">Reference proteome</keyword>
<comment type="caution">
    <text evidence="3">The sequence shown here is derived from an EMBL/GenBank/DDBJ whole genome shotgun (WGS) entry which is preliminary data.</text>
</comment>
<name>A0A073HYT6_9SPIT</name>
<feature type="region of interest" description="Disordered" evidence="2">
    <location>
        <begin position="165"/>
        <end position="187"/>
    </location>
</feature>
<proteinExistence type="predicted"/>
<gene>
    <name evidence="3" type="ORF">OXYTRIMIC_610</name>
</gene>
<reference evidence="4" key="1">
    <citation type="journal article" date="2014" name="Cell">
        <title>The Architecture of a Scrambled Genome Reveals Massive Levels of Genomic Rearrangement during Development.</title>
        <authorList>
            <person name="Chen X."/>
            <person name="Bracht J.R."/>
            <person name="Goldman A.D."/>
            <person name="Dolzhenko E."/>
            <person name="Clay D.M."/>
            <person name="Swart E.C."/>
            <person name="Perlman D.H."/>
            <person name="Doak T.G."/>
            <person name="Stuart A."/>
            <person name="Amemiya C.T."/>
            <person name="Sebra R.P."/>
            <person name="Landweber L.F."/>
        </authorList>
    </citation>
    <scope>NUCLEOTIDE SEQUENCE [LARGE SCALE GENOMIC DNA]</scope>
    <source>
        <strain evidence="4">JRB310</strain>
    </source>
</reference>
<evidence type="ECO:0000313" key="4">
    <source>
        <dbReference type="Proteomes" id="UP000053232"/>
    </source>
</evidence>
<accession>A0A073HYT6</accession>